<dbReference type="GO" id="GO:0016020">
    <property type="term" value="C:membrane"/>
    <property type="evidence" value="ECO:0007669"/>
    <property type="project" value="InterPro"/>
</dbReference>
<dbReference type="Proteomes" id="UP000000580">
    <property type="component" value="Chromosome"/>
</dbReference>
<dbReference type="KEGG" id="mpa:MAP_1802c"/>
<dbReference type="eggNOG" id="COG3030">
    <property type="taxonomic scope" value="Bacteria"/>
</dbReference>
<evidence type="ECO:0000256" key="1">
    <source>
        <dbReference type="SAM" id="Phobius"/>
    </source>
</evidence>
<keyword evidence="1" id="KW-1133">Transmembrane helix</keyword>
<proteinExistence type="predicted"/>
<reference evidence="2 3" key="1">
    <citation type="journal article" date="2005" name="Proc. Natl. Acad. Sci. U.S.A.">
        <title>The complete genome sequence of Mycobacterium avium subspecies paratuberculosis.</title>
        <authorList>
            <person name="Li L."/>
            <person name="Bannantine J.P."/>
            <person name="Zhang Q."/>
            <person name="Amonsin A."/>
            <person name="May B.J."/>
            <person name="Alt D."/>
            <person name="Banerji N."/>
            <person name="Kanjilal S."/>
            <person name="Kapur V."/>
        </authorList>
    </citation>
    <scope>NUCLEOTIDE SEQUENCE [LARGE SCALE GENOMIC DNA]</scope>
    <source>
        <strain evidence="3">ATCC BAA-968 / K-10</strain>
    </source>
</reference>
<evidence type="ECO:0008006" key="4">
    <source>
        <dbReference type="Google" id="ProtNLM"/>
    </source>
</evidence>
<keyword evidence="1" id="KW-0812">Transmembrane</keyword>
<dbReference type="STRING" id="262316.MAP_1802c"/>
<keyword evidence="3" id="KW-1185">Reference proteome</keyword>
<dbReference type="HOGENOM" id="CLU_085083_2_3_11"/>
<dbReference type="PANTHER" id="PTHR35335:SF1">
    <property type="entry name" value="UPF0716 PROTEIN FXSA"/>
    <property type="match status" value="1"/>
</dbReference>
<accession>Q73Z01</accession>
<feature type="transmembrane region" description="Helical" evidence="1">
    <location>
        <begin position="21"/>
        <end position="44"/>
    </location>
</feature>
<keyword evidence="1" id="KW-0472">Membrane</keyword>
<sequence length="191" mass="20684">MQSRRIAPRELRPVRGRWPDMVARLLLLYAVVELAVTFALVSTIGWGWTLLVLLATFLLGWGVVAPMAGSQLLRRIGQLRSGLTEPRAAAGDGALISLATALVLIPGLLSTALGLMLFIPPVRGAAAPRLTALTLRTLQRHAPPYPTAFRAATDPRGPYEHRDYIDGEGIDVHEVPAPARNQPFDSRRATG</sequence>
<dbReference type="Pfam" id="PF04186">
    <property type="entry name" value="FxsA"/>
    <property type="match status" value="1"/>
</dbReference>
<protein>
    <recommendedName>
        <fullName evidence="4">FxsA</fullName>
    </recommendedName>
</protein>
<feature type="transmembrane region" description="Helical" evidence="1">
    <location>
        <begin position="50"/>
        <end position="73"/>
    </location>
</feature>
<dbReference type="PANTHER" id="PTHR35335">
    <property type="entry name" value="UPF0716 PROTEIN FXSA"/>
    <property type="match status" value="1"/>
</dbReference>
<dbReference type="NCBIfam" id="NF008528">
    <property type="entry name" value="PRK11463.1-2"/>
    <property type="match status" value="1"/>
</dbReference>
<evidence type="ECO:0000313" key="2">
    <source>
        <dbReference type="EMBL" id="AAS04119.1"/>
    </source>
</evidence>
<name>Q73Z01_MYCPA</name>
<gene>
    <name evidence="2" type="ordered locus">MAP_1802c</name>
</gene>
<dbReference type="AlphaFoldDB" id="Q73Z01"/>
<dbReference type="InterPro" id="IPR007313">
    <property type="entry name" value="FxsA"/>
</dbReference>
<feature type="transmembrane region" description="Helical" evidence="1">
    <location>
        <begin position="94"/>
        <end position="119"/>
    </location>
</feature>
<organism evidence="2 3">
    <name type="scientific">Mycolicibacterium paratuberculosis (strain ATCC BAA-968 / K-10)</name>
    <name type="common">Mycobacterium paratuberculosis</name>
    <dbReference type="NCBI Taxonomy" id="262316"/>
    <lineage>
        <taxon>Bacteria</taxon>
        <taxon>Bacillati</taxon>
        <taxon>Actinomycetota</taxon>
        <taxon>Actinomycetes</taxon>
        <taxon>Mycobacteriales</taxon>
        <taxon>Mycobacteriaceae</taxon>
        <taxon>Mycobacterium</taxon>
        <taxon>Mycobacterium avium complex (MAC)</taxon>
    </lineage>
</organism>
<evidence type="ECO:0000313" key="3">
    <source>
        <dbReference type="Proteomes" id="UP000000580"/>
    </source>
</evidence>
<dbReference type="EMBL" id="AE016958">
    <property type="protein sequence ID" value="AAS04119.1"/>
    <property type="molecule type" value="Genomic_DNA"/>
</dbReference>